<dbReference type="InParanoid" id="A0A165PXM6"/>
<proteinExistence type="predicted"/>
<organism evidence="1 2">
    <name type="scientific">Neolentinus lepideus HHB14362 ss-1</name>
    <dbReference type="NCBI Taxonomy" id="1314782"/>
    <lineage>
        <taxon>Eukaryota</taxon>
        <taxon>Fungi</taxon>
        <taxon>Dikarya</taxon>
        <taxon>Basidiomycota</taxon>
        <taxon>Agaricomycotina</taxon>
        <taxon>Agaricomycetes</taxon>
        <taxon>Gloeophyllales</taxon>
        <taxon>Gloeophyllaceae</taxon>
        <taxon>Neolentinus</taxon>
    </lineage>
</organism>
<dbReference type="OrthoDB" id="3249394at2759"/>
<accession>A0A165PXM6</accession>
<dbReference type="AlphaFoldDB" id="A0A165PXM6"/>
<sequence>GLNLPDCLRDHYGDDPFFKTVITNPEHYRNFELVDGLLFLQDDSKRLLCIPDILIGSRKAREIIISHAHSILAHLGSRKTLYYLKDNVWW</sequence>
<evidence type="ECO:0008006" key="3">
    <source>
        <dbReference type="Google" id="ProtNLM"/>
    </source>
</evidence>
<feature type="non-terminal residue" evidence="1">
    <location>
        <position position="90"/>
    </location>
</feature>
<evidence type="ECO:0000313" key="2">
    <source>
        <dbReference type="Proteomes" id="UP000076761"/>
    </source>
</evidence>
<keyword evidence="2" id="KW-1185">Reference proteome</keyword>
<dbReference type="Gene3D" id="1.10.340.70">
    <property type="match status" value="1"/>
</dbReference>
<name>A0A165PXM6_9AGAM</name>
<reference evidence="1 2" key="1">
    <citation type="journal article" date="2016" name="Mol. Biol. Evol.">
        <title>Comparative Genomics of Early-Diverging Mushroom-Forming Fungi Provides Insights into the Origins of Lignocellulose Decay Capabilities.</title>
        <authorList>
            <person name="Nagy L.G."/>
            <person name="Riley R."/>
            <person name="Tritt A."/>
            <person name="Adam C."/>
            <person name="Daum C."/>
            <person name="Floudas D."/>
            <person name="Sun H."/>
            <person name="Yadav J.S."/>
            <person name="Pangilinan J."/>
            <person name="Larsson K.H."/>
            <person name="Matsuura K."/>
            <person name="Barry K."/>
            <person name="Labutti K."/>
            <person name="Kuo R."/>
            <person name="Ohm R.A."/>
            <person name="Bhattacharya S.S."/>
            <person name="Shirouzu T."/>
            <person name="Yoshinaga Y."/>
            <person name="Martin F.M."/>
            <person name="Grigoriev I.V."/>
            <person name="Hibbett D.S."/>
        </authorList>
    </citation>
    <scope>NUCLEOTIDE SEQUENCE [LARGE SCALE GENOMIC DNA]</scope>
    <source>
        <strain evidence="1 2">HHB14362 ss-1</strain>
    </source>
</reference>
<dbReference type="Proteomes" id="UP000076761">
    <property type="component" value="Unassembled WGS sequence"/>
</dbReference>
<evidence type="ECO:0000313" key="1">
    <source>
        <dbReference type="EMBL" id="KZT21631.1"/>
    </source>
</evidence>
<feature type="non-terminal residue" evidence="1">
    <location>
        <position position="1"/>
    </location>
</feature>
<dbReference type="STRING" id="1314782.A0A165PXM6"/>
<gene>
    <name evidence="1" type="ORF">NEOLEDRAFT_1021658</name>
</gene>
<dbReference type="EMBL" id="KV425605">
    <property type="protein sequence ID" value="KZT21631.1"/>
    <property type="molecule type" value="Genomic_DNA"/>
</dbReference>
<protein>
    <recommendedName>
        <fullName evidence="3">Integrase zinc-binding domain-containing protein</fullName>
    </recommendedName>
</protein>